<sequence length="142" mass="14880">MKKSFRAISANSSISPSTKPREERTGNWSSAKIFRTALTQRDPSFVPSCGTPIASATRSIFAGTIFASRVSVSTSTSPIVKPCGTCLSPPIAWPKECSAVQSEIFIVSPAIMLPAAIPARADLSVPSLKAATRAGVIIRTAS</sequence>
<accession>A0A6J7VNW8</accession>
<feature type="region of interest" description="Disordered" evidence="1">
    <location>
        <begin position="1"/>
        <end position="27"/>
    </location>
</feature>
<dbReference type="AlphaFoldDB" id="A0A6J7VNW8"/>
<protein>
    <submittedName>
        <fullName evidence="2">Unannotated protein</fullName>
    </submittedName>
</protein>
<feature type="compositionally biased region" description="Polar residues" evidence="1">
    <location>
        <begin position="9"/>
        <end position="18"/>
    </location>
</feature>
<reference evidence="2" key="1">
    <citation type="submission" date="2020-05" db="EMBL/GenBank/DDBJ databases">
        <authorList>
            <person name="Chiriac C."/>
            <person name="Salcher M."/>
            <person name="Ghai R."/>
            <person name="Kavagutti S V."/>
        </authorList>
    </citation>
    <scope>NUCLEOTIDE SEQUENCE</scope>
</reference>
<dbReference type="EMBL" id="CAFBRV010000001">
    <property type="protein sequence ID" value="CAB5102061.1"/>
    <property type="molecule type" value="Genomic_DNA"/>
</dbReference>
<organism evidence="2">
    <name type="scientific">freshwater metagenome</name>
    <dbReference type="NCBI Taxonomy" id="449393"/>
    <lineage>
        <taxon>unclassified sequences</taxon>
        <taxon>metagenomes</taxon>
        <taxon>ecological metagenomes</taxon>
    </lineage>
</organism>
<gene>
    <name evidence="2" type="ORF">UFOPK4410_00001</name>
</gene>
<evidence type="ECO:0000256" key="1">
    <source>
        <dbReference type="SAM" id="MobiDB-lite"/>
    </source>
</evidence>
<evidence type="ECO:0000313" key="2">
    <source>
        <dbReference type="EMBL" id="CAB5102061.1"/>
    </source>
</evidence>
<name>A0A6J7VNW8_9ZZZZ</name>
<proteinExistence type="predicted"/>